<evidence type="ECO:0000313" key="9">
    <source>
        <dbReference type="EMBL" id="CEK51965.1"/>
    </source>
</evidence>
<name>A0A0B6Y970_9EUPU</name>
<evidence type="ECO:0000256" key="1">
    <source>
        <dbReference type="ARBA" id="ARBA00004194"/>
    </source>
</evidence>
<protein>
    <recommendedName>
        <fullName evidence="8">SREBP regulating gene protein</fullName>
    </recommendedName>
</protein>
<dbReference type="Pfam" id="PF10218">
    <property type="entry name" value="SPRING1"/>
    <property type="match status" value="1"/>
</dbReference>
<keyword evidence="5" id="KW-0472">Membrane</keyword>
<evidence type="ECO:0000256" key="7">
    <source>
        <dbReference type="ARBA" id="ARBA00023461"/>
    </source>
</evidence>
<dbReference type="AlphaFoldDB" id="A0A0B6Y970"/>
<keyword evidence="6" id="KW-0325">Glycoprotein</keyword>
<dbReference type="PANTHER" id="PTHR13481">
    <property type="entry name" value="SREBP REGULATING GENE PROTEIN"/>
    <property type="match status" value="1"/>
</dbReference>
<reference evidence="9" key="1">
    <citation type="submission" date="2014-12" db="EMBL/GenBank/DDBJ databases">
        <title>Insight into the proteome of Arion vulgaris.</title>
        <authorList>
            <person name="Aradska J."/>
            <person name="Bulat T."/>
            <person name="Smidak R."/>
            <person name="Sarate P."/>
            <person name="Gangsoo J."/>
            <person name="Sialana F."/>
            <person name="Bilban M."/>
            <person name="Lubec G."/>
        </authorList>
    </citation>
    <scope>NUCLEOTIDE SEQUENCE</scope>
    <source>
        <tissue evidence="9">Skin</tissue>
    </source>
</reference>
<evidence type="ECO:0000256" key="8">
    <source>
        <dbReference type="ARBA" id="ARBA00023485"/>
    </source>
</evidence>
<dbReference type="EMBL" id="HACG01005100">
    <property type="protein sequence ID" value="CEK51965.1"/>
    <property type="molecule type" value="Transcribed_RNA"/>
</dbReference>
<dbReference type="GO" id="GO:0000139">
    <property type="term" value="C:Golgi membrane"/>
    <property type="evidence" value="ECO:0007669"/>
    <property type="project" value="UniProtKB-SubCell"/>
</dbReference>
<keyword evidence="3" id="KW-1133">Transmembrane helix</keyword>
<evidence type="ECO:0000256" key="5">
    <source>
        <dbReference type="ARBA" id="ARBA00023136"/>
    </source>
</evidence>
<keyword evidence="4" id="KW-0333">Golgi apparatus</keyword>
<comment type="subcellular location">
    <subcellularLocation>
        <location evidence="1">Golgi apparatus membrane</location>
        <topology evidence="1">Single-pass membrane protein</topology>
    </subcellularLocation>
</comment>
<evidence type="ECO:0000256" key="6">
    <source>
        <dbReference type="ARBA" id="ARBA00023180"/>
    </source>
</evidence>
<comment type="similarity">
    <text evidence="7">Belongs to the SPRING family.</text>
</comment>
<evidence type="ECO:0000256" key="2">
    <source>
        <dbReference type="ARBA" id="ARBA00022692"/>
    </source>
</evidence>
<dbReference type="PANTHER" id="PTHR13481:SF0">
    <property type="entry name" value="SREBP REGULATING GENE PROTEIN"/>
    <property type="match status" value="1"/>
</dbReference>
<sequence>MPMLYPRVLRKRWVLAVIFICSLVYFLSATLSKSSDYILTEYESKRTLRQPFQWQPSEESNDTDTVKCRNSRQGRWLIVDQKGYVCRREHVRSNNCCNPKHPLTKYQSCDTCLHNGCCSVYEYCVSCCLQPKSQNVLSQILKENLEAPYNLFLSEVENIFDLCLSKCRTSSLSVQHENSYRDSNVKYCYGDKPPDLQLIGS</sequence>
<dbReference type="InterPro" id="IPR019352">
    <property type="entry name" value="SPRING1"/>
</dbReference>
<evidence type="ECO:0000256" key="4">
    <source>
        <dbReference type="ARBA" id="ARBA00023034"/>
    </source>
</evidence>
<proteinExistence type="inferred from homology"/>
<keyword evidence="2" id="KW-0812">Transmembrane</keyword>
<organism evidence="9">
    <name type="scientific">Arion vulgaris</name>
    <dbReference type="NCBI Taxonomy" id="1028688"/>
    <lineage>
        <taxon>Eukaryota</taxon>
        <taxon>Metazoa</taxon>
        <taxon>Spiralia</taxon>
        <taxon>Lophotrochozoa</taxon>
        <taxon>Mollusca</taxon>
        <taxon>Gastropoda</taxon>
        <taxon>Heterobranchia</taxon>
        <taxon>Euthyneura</taxon>
        <taxon>Panpulmonata</taxon>
        <taxon>Eupulmonata</taxon>
        <taxon>Stylommatophora</taxon>
        <taxon>Helicina</taxon>
        <taxon>Arionoidea</taxon>
        <taxon>Arionidae</taxon>
        <taxon>Arion</taxon>
    </lineage>
</organism>
<evidence type="ECO:0000256" key="3">
    <source>
        <dbReference type="ARBA" id="ARBA00022989"/>
    </source>
</evidence>
<dbReference type="GO" id="GO:2000640">
    <property type="term" value="P:positive regulation of SREBP signaling pathway"/>
    <property type="evidence" value="ECO:0007669"/>
    <property type="project" value="InterPro"/>
</dbReference>
<gene>
    <name evidence="9" type="primary">ORF14962</name>
</gene>
<accession>A0A0B6Y970</accession>